<keyword evidence="3" id="KW-1185">Reference proteome</keyword>
<dbReference type="InParanoid" id="A0A1B4XGB6"/>
<proteinExistence type="predicted"/>
<gene>
    <name evidence="2" type="ORF">SCL_1524</name>
</gene>
<feature type="transmembrane region" description="Helical" evidence="1">
    <location>
        <begin position="12"/>
        <end position="33"/>
    </location>
</feature>
<evidence type="ECO:0000313" key="2">
    <source>
        <dbReference type="EMBL" id="BAV33829.1"/>
    </source>
</evidence>
<keyword evidence="1" id="KW-1133">Transmembrane helix</keyword>
<dbReference type="EMBL" id="AP014879">
    <property type="protein sequence ID" value="BAV33829.1"/>
    <property type="molecule type" value="Genomic_DNA"/>
</dbReference>
<organism evidence="2 3">
    <name type="scientific">Sulfuricaulis limicola</name>
    <dbReference type="NCBI Taxonomy" id="1620215"/>
    <lineage>
        <taxon>Bacteria</taxon>
        <taxon>Pseudomonadati</taxon>
        <taxon>Pseudomonadota</taxon>
        <taxon>Gammaproteobacteria</taxon>
        <taxon>Acidiferrobacterales</taxon>
        <taxon>Acidiferrobacteraceae</taxon>
        <taxon>Sulfuricaulis</taxon>
    </lineage>
</organism>
<dbReference type="InterPro" id="IPR032314">
    <property type="entry name" value="DUF4845"/>
</dbReference>
<name>A0A1B4XGB6_9GAMM</name>
<dbReference type="AlphaFoldDB" id="A0A1B4XGB6"/>
<protein>
    <recommendedName>
        <fullName evidence="4">DUF4845 domain-containing protein</fullName>
    </recommendedName>
</protein>
<dbReference type="Pfam" id="PF16137">
    <property type="entry name" value="DUF4845"/>
    <property type="match status" value="1"/>
</dbReference>
<accession>A0A1B4XGB6</accession>
<reference evidence="2 3" key="1">
    <citation type="submission" date="2015-05" db="EMBL/GenBank/DDBJ databases">
        <title>Complete genome sequence of a sulfur-oxidizing gammaproteobacterium strain HA5.</title>
        <authorList>
            <person name="Miura A."/>
            <person name="Kojima H."/>
            <person name="Fukui M."/>
        </authorList>
    </citation>
    <scope>NUCLEOTIDE SEQUENCE [LARGE SCALE GENOMIC DNA]</scope>
    <source>
        <strain evidence="2 3">HA5</strain>
    </source>
</reference>
<keyword evidence="1" id="KW-0472">Membrane</keyword>
<evidence type="ECO:0008006" key="4">
    <source>
        <dbReference type="Google" id="ProtNLM"/>
    </source>
</evidence>
<evidence type="ECO:0000313" key="3">
    <source>
        <dbReference type="Proteomes" id="UP000243180"/>
    </source>
</evidence>
<evidence type="ECO:0000256" key="1">
    <source>
        <dbReference type="SAM" id="Phobius"/>
    </source>
</evidence>
<sequence>MQNPKRQSGMTMWSLLFVLGTLAFFLFLTFKLLPPYLGDMKIKGALDSLGRQPDAGSMSVPEIQEAIRKRLEIDSADNFDLANSLTITAKGRNKVIRINYESVTPMLFNISALLTFDHSIEVRGGE</sequence>
<dbReference type="Proteomes" id="UP000243180">
    <property type="component" value="Chromosome"/>
</dbReference>
<dbReference type="KEGG" id="slim:SCL_1524"/>
<keyword evidence="1" id="KW-0812">Transmembrane</keyword>